<dbReference type="AlphaFoldDB" id="A0AAW0L9F2"/>
<comment type="caution">
    <text evidence="1">The sequence shown here is derived from an EMBL/GenBank/DDBJ whole genome shotgun (WGS) entry which is preliminary data.</text>
</comment>
<organism evidence="1 2">
    <name type="scientific">Quercus suber</name>
    <name type="common">Cork oak</name>
    <dbReference type="NCBI Taxonomy" id="58331"/>
    <lineage>
        <taxon>Eukaryota</taxon>
        <taxon>Viridiplantae</taxon>
        <taxon>Streptophyta</taxon>
        <taxon>Embryophyta</taxon>
        <taxon>Tracheophyta</taxon>
        <taxon>Spermatophyta</taxon>
        <taxon>Magnoliopsida</taxon>
        <taxon>eudicotyledons</taxon>
        <taxon>Gunneridae</taxon>
        <taxon>Pentapetalae</taxon>
        <taxon>rosids</taxon>
        <taxon>fabids</taxon>
        <taxon>Fagales</taxon>
        <taxon>Fagaceae</taxon>
        <taxon>Quercus</taxon>
    </lineage>
</organism>
<evidence type="ECO:0000313" key="2">
    <source>
        <dbReference type="Proteomes" id="UP000237347"/>
    </source>
</evidence>
<reference evidence="1 2" key="1">
    <citation type="journal article" date="2018" name="Sci. Data">
        <title>The draft genome sequence of cork oak.</title>
        <authorList>
            <person name="Ramos A.M."/>
            <person name="Usie A."/>
            <person name="Barbosa P."/>
            <person name="Barros P.M."/>
            <person name="Capote T."/>
            <person name="Chaves I."/>
            <person name="Simoes F."/>
            <person name="Abreu I."/>
            <person name="Carrasquinho I."/>
            <person name="Faro C."/>
            <person name="Guimaraes J.B."/>
            <person name="Mendonca D."/>
            <person name="Nobrega F."/>
            <person name="Rodrigues L."/>
            <person name="Saibo N.J.M."/>
            <person name="Varela M.C."/>
            <person name="Egas C."/>
            <person name="Matos J."/>
            <person name="Miguel C.M."/>
            <person name="Oliveira M.M."/>
            <person name="Ricardo C.P."/>
            <person name="Goncalves S."/>
        </authorList>
    </citation>
    <scope>NUCLEOTIDE SEQUENCE [LARGE SCALE GENOMIC DNA]</scope>
    <source>
        <strain evidence="2">cv. HL8</strain>
    </source>
</reference>
<dbReference type="EMBL" id="PKMF04000128">
    <property type="protein sequence ID" value="KAK7848328.1"/>
    <property type="molecule type" value="Genomic_DNA"/>
</dbReference>
<accession>A0AAW0L9F2</accession>
<evidence type="ECO:0000313" key="1">
    <source>
        <dbReference type="EMBL" id="KAK7848328.1"/>
    </source>
</evidence>
<dbReference type="Proteomes" id="UP000237347">
    <property type="component" value="Unassembled WGS sequence"/>
</dbReference>
<sequence>METPLHGCIVVSGKASPQLCSSGGMWVAFRGAETLNVVWQIVTEIPDVFTCVGKHIVRVTSTNVLVIH</sequence>
<protein>
    <submittedName>
        <fullName evidence="1">Uncharacterized protein</fullName>
    </submittedName>
</protein>
<proteinExistence type="predicted"/>
<keyword evidence="2" id="KW-1185">Reference proteome</keyword>
<gene>
    <name evidence="1" type="ORF">CFP56_005142</name>
</gene>
<name>A0AAW0L9F2_QUESU</name>